<keyword evidence="1" id="KW-0808">Transferase</keyword>
<feature type="non-terminal residue" evidence="1">
    <location>
        <position position="1"/>
    </location>
</feature>
<accession>A0ACC1HTB7</accession>
<reference evidence="1" key="1">
    <citation type="submission" date="2022-06" db="EMBL/GenBank/DDBJ databases">
        <title>Phylogenomic reconstructions and comparative analyses of Kickxellomycotina fungi.</title>
        <authorList>
            <person name="Reynolds N.K."/>
            <person name="Stajich J.E."/>
            <person name="Barry K."/>
            <person name="Grigoriev I.V."/>
            <person name="Crous P."/>
            <person name="Smith M.E."/>
        </authorList>
    </citation>
    <scope>NUCLEOTIDE SEQUENCE</scope>
    <source>
        <strain evidence="1">RSA 2271</strain>
    </source>
</reference>
<dbReference type="Proteomes" id="UP001145114">
    <property type="component" value="Unassembled WGS sequence"/>
</dbReference>
<gene>
    <name evidence="1" type="primary">LAT1</name>
    <name evidence="1" type="ORF">EV182_003123</name>
</gene>
<keyword evidence="1" id="KW-0670">Pyruvate</keyword>
<proteinExistence type="predicted"/>
<dbReference type="EMBL" id="JAMZIH010000764">
    <property type="protein sequence ID" value="KAJ1678901.1"/>
    <property type="molecule type" value="Genomic_DNA"/>
</dbReference>
<dbReference type="EC" id="2.3.1.12" evidence="1"/>
<name>A0ACC1HTB7_9FUNG</name>
<evidence type="ECO:0000313" key="1">
    <source>
        <dbReference type="EMBL" id="KAJ1678901.1"/>
    </source>
</evidence>
<protein>
    <submittedName>
        <fullName evidence="1">Pyruvate dehydrogenase complex dihydrolipoamide acetyltransferase component (E2)</fullName>
        <ecNumber evidence="1">2.3.1.12</ecNumber>
    </submittedName>
</protein>
<keyword evidence="1" id="KW-0012">Acyltransferase</keyword>
<keyword evidence="2" id="KW-1185">Reference proteome</keyword>
<organism evidence="1 2">
    <name type="scientific">Spiromyces aspiralis</name>
    <dbReference type="NCBI Taxonomy" id="68401"/>
    <lineage>
        <taxon>Eukaryota</taxon>
        <taxon>Fungi</taxon>
        <taxon>Fungi incertae sedis</taxon>
        <taxon>Zoopagomycota</taxon>
        <taxon>Kickxellomycotina</taxon>
        <taxon>Kickxellomycetes</taxon>
        <taxon>Kickxellales</taxon>
        <taxon>Kickxellaceae</taxon>
        <taxon>Spiromyces</taxon>
    </lineage>
</organism>
<comment type="caution">
    <text evidence="1">The sequence shown here is derived from an EMBL/GenBank/DDBJ whole genome shotgun (WGS) entry which is preliminary data.</text>
</comment>
<sequence>AHTLKTVKRLTQTVLNTNIVRAYSSSKSYPDHTVVGMPALSPTMTQGSIGQWQKKIGDKVEPGDALVEIETDKAQMDFEYQEEGYLAKILMDTGSKDVSVETPIAIIVDDEADVAAFADFTAEDIGGAPAPAAEPAAPKPSKAESAPAPAPTPSAAPAAPAGERTFASPLAKTLAKEKGVDLSKVTGSGPRGRIIKTDIEKYLSSAPKAAEAPAEAPAKPAAAPAQPVVEPLGYTDIPLTNMRQVIARRLTEAKSTIPHYYLTTNVNMDKVIKLRSALNATANGKYRLSINDFIVKASACALRDIPAVNSSFQGDFIRQHHHADIAVATATPSGLITPIVRATNAKGLQTISSEVKDLVTRARANKLKPEEYQGGSFTISNLGMYDLTSFSAIINPPHAAILAVGTSEQKLIPDETSEKGFRVISNMVATLSADHRVVDGATGAEFMKALKGYLENPLTMLL</sequence>
<evidence type="ECO:0000313" key="2">
    <source>
        <dbReference type="Proteomes" id="UP001145114"/>
    </source>
</evidence>